<feature type="compositionally biased region" description="Basic and acidic residues" evidence="1">
    <location>
        <begin position="573"/>
        <end position="585"/>
    </location>
</feature>
<evidence type="ECO:0000313" key="3">
    <source>
        <dbReference type="Proteomes" id="UP001201262"/>
    </source>
</evidence>
<name>A0AAD4PZL6_9EURO</name>
<dbReference type="PANTHER" id="PTHR37535:SF4">
    <property type="entry name" value="FLUG DOMAIN-CONTAINING PROTEIN"/>
    <property type="match status" value="1"/>
</dbReference>
<evidence type="ECO:0008006" key="4">
    <source>
        <dbReference type="Google" id="ProtNLM"/>
    </source>
</evidence>
<accession>A0AAD4PZL6</accession>
<evidence type="ECO:0000256" key="1">
    <source>
        <dbReference type="SAM" id="MobiDB-lite"/>
    </source>
</evidence>
<gene>
    <name evidence="2" type="ORF">BGW36DRAFT_360320</name>
</gene>
<organism evidence="2 3">
    <name type="scientific">Talaromyces proteolyticus</name>
    <dbReference type="NCBI Taxonomy" id="1131652"/>
    <lineage>
        <taxon>Eukaryota</taxon>
        <taxon>Fungi</taxon>
        <taxon>Dikarya</taxon>
        <taxon>Ascomycota</taxon>
        <taxon>Pezizomycotina</taxon>
        <taxon>Eurotiomycetes</taxon>
        <taxon>Eurotiomycetidae</taxon>
        <taxon>Eurotiales</taxon>
        <taxon>Trichocomaceae</taxon>
        <taxon>Talaromyces</taxon>
        <taxon>Talaromyces sect. Bacilispori</taxon>
    </lineage>
</organism>
<dbReference type="GeneID" id="70244452"/>
<dbReference type="Pfam" id="PF11917">
    <property type="entry name" value="DUF3435"/>
    <property type="match status" value="2"/>
</dbReference>
<sequence length="659" mass="77239">MAPPFLPPANPQERQYWTDPILCEETRARLEYYRSLGRLPPNHKPKILEGIAVVERYCIQFKEEYVYYLLSEDQTIYMNFFDWMDRTFCKKFLQLYDEYWRRLCQYFTLLAERPMNNDVHEQFLNQRFPAERKISRRMKKKNTLDVGVFCILYRHHWVHSRFFRHGSMVLQFATIQLWSSITGTRPDVVLLQKAFLPNNISLGKRKRGLTFQSDIPQYMSANDLLGSVCYRDIELFYLKDPDSNRDVLCAIIEFRNLKGRPEGADGTKFFMHGDYQLSYCPILQIVSYAFRDNTFVNTALSPETIWRLKVPDPLTCLPLRWKPELLDTPLLRHVHRTEYSYELHPSLPIAYASSRDGLRELGRDAKFEEDVVHHNYRRWATNEMLGISFVSNVRFTGNFTSQERQRVLSQSELRQAKREVMEEMRALAGTKTGTKDPVPHLYQQHESFSKDLSQRRKTLAKKTKENTRKDYFYNAPILEVDRQINELLGQADPEDRDGDSPDHRKWELPIPEYIFPERARLVENFYGPDAENFEDNKLLARRIQTTKDMVALSKLCEPNRRGNRVNWDFDGNESEKSEEPLTPKEETLDCPTDVCIICYGLSRRSASNPPLHRFPPKRQDSLRRHLIDCHLANVTAGLAPWLPQAVKAARAGASGTRGT</sequence>
<dbReference type="EMBL" id="JAJTJA010000007">
    <property type="protein sequence ID" value="KAH8696487.1"/>
    <property type="molecule type" value="Genomic_DNA"/>
</dbReference>
<proteinExistence type="predicted"/>
<keyword evidence="3" id="KW-1185">Reference proteome</keyword>
<dbReference type="PANTHER" id="PTHR37535">
    <property type="entry name" value="FLUG DOMAIN PROTEIN"/>
    <property type="match status" value="1"/>
</dbReference>
<protein>
    <recommendedName>
        <fullName evidence="4">FluG domain-containing protein</fullName>
    </recommendedName>
</protein>
<dbReference type="Proteomes" id="UP001201262">
    <property type="component" value="Unassembled WGS sequence"/>
</dbReference>
<comment type="caution">
    <text evidence="2">The sequence shown here is derived from an EMBL/GenBank/DDBJ whole genome shotgun (WGS) entry which is preliminary data.</text>
</comment>
<dbReference type="AlphaFoldDB" id="A0AAD4PZL6"/>
<dbReference type="InterPro" id="IPR021842">
    <property type="entry name" value="DUF3435"/>
</dbReference>
<dbReference type="RefSeq" id="XP_046071423.1">
    <property type="nucleotide sequence ID" value="XM_046214165.1"/>
</dbReference>
<reference evidence="2" key="1">
    <citation type="submission" date="2021-12" db="EMBL/GenBank/DDBJ databases">
        <title>Convergent genome expansion in fungi linked to evolution of root-endophyte symbiosis.</title>
        <authorList>
            <consortium name="DOE Joint Genome Institute"/>
            <person name="Ke Y.-H."/>
            <person name="Bonito G."/>
            <person name="Liao H.-L."/>
            <person name="Looney B."/>
            <person name="Rojas-Flechas A."/>
            <person name="Nash J."/>
            <person name="Hameed K."/>
            <person name="Schadt C."/>
            <person name="Martin F."/>
            <person name="Crous P.W."/>
            <person name="Miettinen O."/>
            <person name="Magnuson J.K."/>
            <person name="Labbe J."/>
            <person name="Jacobson D."/>
            <person name="Doktycz M.J."/>
            <person name="Veneault-Fourrey C."/>
            <person name="Kuo A."/>
            <person name="Mondo S."/>
            <person name="Calhoun S."/>
            <person name="Riley R."/>
            <person name="Ohm R."/>
            <person name="LaButti K."/>
            <person name="Andreopoulos B."/>
            <person name="Pangilinan J."/>
            <person name="Nolan M."/>
            <person name="Tritt A."/>
            <person name="Clum A."/>
            <person name="Lipzen A."/>
            <person name="Daum C."/>
            <person name="Barry K."/>
            <person name="Grigoriev I.V."/>
            <person name="Vilgalys R."/>
        </authorList>
    </citation>
    <scope>NUCLEOTIDE SEQUENCE</scope>
    <source>
        <strain evidence="2">PMI_201</strain>
    </source>
</reference>
<evidence type="ECO:0000313" key="2">
    <source>
        <dbReference type="EMBL" id="KAH8696487.1"/>
    </source>
</evidence>
<feature type="region of interest" description="Disordered" evidence="1">
    <location>
        <begin position="566"/>
        <end position="585"/>
    </location>
</feature>